<evidence type="ECO:0000256" key="1">
    <source>
        <dbReference type="ARBA" id="ARBA00022670"/>
    </source>
</evidence>
<protein>
    <submittedName>
        <fullName evidence="8">UPF0758 protein</fullName>
    </submittedName>
</protein>
<dbReference type="RefSeq" id="WP_027850670.1">
    <property type="nucleotide sequence ID" value="NZ_BSOR01000020.1"/>
</dbReference>
<evidence type="ECO:0000259" key="7">
    <source>
        <dbReference type="PROSITE" id="PS50249"/>
    </source>
</evidence>
<keyword evidence="9" id="KW-1185">Reference proteome</keyword>
<keyword evidence="4" id="KW-0862">Zinc</keyword>
<evidence type="ECO:0000256" key="4">
    <source>
        <dbReference type="ARBA" id="ARBA00022833"/>
    </source>
</evidence>
<keyword evidence="2" id="KW-0479">Metal-binding</keyword>
<keyword evidence="1" id="KW-0645">Protease</keyword>
<evidence type="ECO:0000256" key="6">
    <source>
        <dbReference type="RuleBase" id="RU003797"/>
    </source>
</evidence>
<comment type="caution">
    <text evidence="8">The sequence shown here is derived from an EMBL/GenBank/DDBJ whole genome shotgun (WGS) entry which is preliminary data.</text>
</comment>
<dbReference type="InterPro" id="IPR037518">
    <property type="entry name" value="MPN"/>
</dbReference>
<dbReference type="SUPFAM" id="SSF102712">
    <property type="entry name" value="JAB1/MPN domain"/>
    <property type="match status" value="1"/>
</dbReference>
<dbReference type="Proteomes" id="UP001156682">
    <property type="component" value="Unassembled WGS sequence"/>
</dbReference>
<dbReference type="InterPro" id="IPR046778">
    <property type="entry name" value="UPF0758_N"/>
</dbReference>
<dbReference type="PROSITE" id="PS01302">
    <property type="entry name" value="UPF0758"/>
    <property type="match status" value="1"/>
</dbReference>
<evidence type="ECO:0000256" key="3">
    <source>
        <dbReference type="ARBA" id="ARBA00022801"/>
    </source>
</evidence>
<dbReference type="SUPFAM" id="SSF47781">
    <property type="entry name" value="RuvA domain 2-like"/>
    <property type="match status" value="1"/>
</dbReference>
<feature type="domain" description="MPN" evidence="7">
    <location>
        <begin position="102"/>
        <end position="224"/>
    </location>
</feature>
<keyword evidence="3" id="KW-0378">Hydrolase</keyword>
<dbReference type="InterPro" id="IPR010994">
    <property type="entry name" value="RuvA_2-like"/>
</dbReference>
<dbReference type="InterPro" id="IPR001405">
    <property type="entry name" value="UPF0758"/>
</dbReference>
<evidence type="ECO:0000256" key="2">
    <source>
        <dbReference type="ARBA" id="ARBA00022723"/>
    </source>
</evidence>
<dbReference type="NCBIfam" id="NF000642">
    <property type="entry name" value="PRK00024.1"/>
    <property type="match status" value="1"/>
</dbReference>
<dbReference type="PROSITE" id="PS50249">
    <property type="entry name" value="MPN"/>
    <property type="match status" value="1"/>
</dbReference>
<comment type="similarity">
    <text evidence="6">Belongs to the UPF0758 family.</text>
</comment>
<organism evidence="8 9">
    <name type="scientific">Marinospirillum insulare</name>
    <dbReference type="NCBI Taxonomy" id="217169"/>
    <lineage>
        <taxon>Bacteria</taxon>
        <taxon>Pseudomonadati</taxon>
        <taxon>Pseudomonadota</taxon>
        <taxon>Gammaproteobacteria</taxon>
        <taxon>Oceanospirillales</taxon>
        <taxon>Oceanospirillaceae</taxon>
        <taxon>Marinospirillum</taxon>
    </lineage>
</organism>
<proteinExistence type="inferred from homology"/>
<dbReference type="EMBL" id="BSOR01000020">
    <property type="protein sequence ID" value="GLR63844.1"/>
    <property type="molecule type" value="Genomic_DNA"/>
</dbReference>
<dbReference type="PANTHER" id="PTHR30471:SF3">
    <property type="entry name" value="UPF0758 PROTEIN YEES-RELATED"/>
    <property type="match status" value="1"/>
</dbReference>
<keyword evidence="5" id="KW-0482">Metalloprotease</keyword>
<name>A0ABQ5ZV16_9GAMM</name>
<dbReference type="Gene3D" id="3.40.140.10">
    <property type="entry name" value="Cytidine Deaminase, domain 2"/>
    <property type="match status" value="1"/>
</dbReference>
<sequence length="224" mass="24481">MGINDWPADERPREKLLAKGAGFLTDAELLAIFINTGVKGKSAVDLARELLDSFGGLRPLLLANKKEFCAHLGLGPAKFALMQAILEMSHRYLEAELMRGEGLTSPEAAGRYLKLQLRDLPHEVFALLLLDNQHRVVHFEVLFRGTLDGASVYPREVVKLVLAHNAAAVIMAHNHPSGIAEPSNADELITKRLKEALACIDVRVLDHLIIGDGEPVSFAARGLL</sequence>
<evidence type="ECO:0000313" key="9">
    <source>
        <dbReference type="Proteomes" id="UP001156682"/>
    </source>
</evidence>
<evidence type="ECO:0000313" key="8">
    <source>
        <dbReference type="EMBL" id="GLR63844.1"/>
    </source>
</evidence>
<dbReference type="InterPro" id="IPR025657">
    <property type="entry name" value="RadC_JAB"/>
</dbReference>
<dbReference type="PANTHER" id="PTHR30471">
    <property type="entry name" value="DNA REPAIR PROTEIN RADC"/>
    <property type="match status" value="1"/>
</dbReference>
<reference evidence="9" key="1">
    <citation type="journal article" date="2019" name="Int. J. Syst. Evol. Microbiol.">
        <title>The Global Catalogue of Microorganisms (GCM) 10K type strain sequencing project: providing services to taxonomists for standard genome sequencing and annotation.</title>
        <authorList>
            <consortium name="The Broad Institute Genomics Platform"/>
            <consortium name="The Broad Institute Genome Sequencing Center for Infectious Disease"/>
            <person name="Wu L."/>
            <person name="Ma J."/>
        </authorList>
    </citation>
    <scope>NUCLEOTIDE SEQUENCE [LARGE SCALE GENOMIC DNA]</scope>
    <source>
        <strain evidence="9">NBRC 100033</strain>
    </source>
</reference>
<accession>A0ABQ5ZV16</accession>
<dbReference type="CDD" id="cd08071">
    <property type="entry name" value="MPN_DUF2466"/>
    <property type="match status" value="1"/>
</dbReference>
<gene>
    <name evidence="8" type="ORF">GCM10007878_12810</name>
</gene>
<dbReference type="Pfam" id="PF20582">
    <property type="entry name" value="UPF0758_N"/>
    <property type="match status" value="1"/>
</dbReference>
<dbReference type="NCBIfam" id="TIGR00608">
    <property type="entry name" value="radc"/>
    <property type="match status" value="1"/>
</dbReference>
<dbReference type="Pfam" id="PF04002">
    <property type="entry name" value="RadC"/>
    <property type="match status" value="1"/>
</dbReference>
<evidence type="ECO:0000256" key="5">
    <source>
        <dbReference type="ARBA" id="ARBA00023049"/>
    </source>
</evidence>
<dbReference type="InterPro" id="IPR020891">
    <property type="entry name" value="UPF0758_CS"/>
</dbReference>